<comment type="catalytic activity">
    <reaction evidence="6">
        <text>2-oxosuccinamate + H2O = oxaloacetate + NH4(+)</text>
        <dbReference type="Rhea" id="RHEA:59412"/>
        <dbReference type="ChEBI" id="CHEBI:15377"/>
        <dbReference type="ChEBI" id="CHEBI:16452"/>
        <dbReference type="ChEBI" id="CHEBI:28938"/>
        <dbReference type="ChEBI" id="CHEBI:57735"/>
        <dbReference type="EC" id="3.5.1.3"/>
    </reaction>
    <physiologicalReaction direction="left-to-right" evidence="6">
        <dbReference type="Rhea" id="RHEA:59413"/>
    </physiologicalReaction>
</comment>
<dbReference type="GO" id="GO:0006541">
    <property type="term" value="P:glutamine metabolic process"/>
    <property type="evidence" value="ECO:0007669"/>
    <property type="project" value="TreeGrafter"/>
</dbReference>
<evidence type="ECO:0000256" key="1">
    <source>
        <dbReference type="ARBA" id="ARBA00010613"/>
    </source>
</evidence>
<dbReference type="VEuPathDB" id="VectorBase:AALB20_028922"/>
<evidence type="ECO:0000313" key="8">
    <source>
        <dbReference type="EnsemblMetazoa" id="AALB007226-PA"/>
    </source>
</evidence>
<comment type="catalytic activity">
    <reaction evidence="3">
        <text>2-oxoglutaramate + H2O = 2-oxoglutarate + NH4(+)</text>
        <dbReference type="Rhea" id="RHEA:32963"/>
        <dbReference type="ChEBI" id="CHEBI:15377"/>
        <dbReference type="ChEBI" id="CHEBI:16769"/>
        <dbReference type="ChEBI" id="CHEBI:16810"/>
        <dbReference type="ChEBI" id="CHEBI:28938"/>
        <dbReference type="EC" id="3.5.1.3"/>
    </reaction>
    <physiologicalReaction direction="left-to-right" evidence="3">
        <dbReference type="Rhea" id="RHEA:32964"/>
    </physiologicalReaction>
</comment>
<dbReference type="VEuPathDB" id="VectorBase:AALB20_035253"/>
<dbReference type="EnsemblMetazoa" id="AALB007226-RA">
    <property type="protein sequence ID" value="AALB007226-PA"/>
    <property type="gene ID" value="AALB007226"/>
</dbReference>
<comment type="similarity">
    <text evidence="1">Belongs to the carbon-nitrogen hydrolase superfamily. NIT1/NIT2 family.</text>
</comment>
<keyword evidence="2" id="KW-0378">Hydrolase</keyword>
<dbReference type="FunFam" id="3.60.110.10:FF:000002">
    <property type="entry name" value="Nitrilase family member 2"/>
    <property type="match status" value="1"/>
</dbReference>
<evidence type="ECO:0000256" key="2">
    <source>
        <dbReference type="ARBA" id="ARBA00022801"/>
    </source>
</evidence>
<dbReference type="PANTHER" id="PTHR23088:SF30">
    <property type="entry name" value="OMEGA-AMIDASE NIT2"/>
    <property type="match status" value="1"/>
</dbReference>
<dbReference type="InterPro" id="IPR003010">
    <property type="entry name" value="C-N_Hydrolase"/>
</dbReference>
<dbReference type="AlphaFoldDB" id="A0A182FL18"/>
<proteinExistence type="inferred from homology"/>
<organism evidence="8 9">
    <name type="scientific">Anopheles albimanus</name>
    <name type="common">New world malaria mosquito</name>
    <dbReference type="NCBI Taxonomy" id="7167"/>
    <lineage>
        <taxon>Eukaryota</taxon>
        <taxon>Metazoa</taxon>
        <taxon>Ecdysozoa</taxon>
        <taxon>Arthropoda</taxon>
        <taxon>Hexapoda</taxon>
        <taxon>Insecta</taxon>
        <taxon>Pterygota</taxon>
        <taxon>Neoptera</taxon>
        <taxon>Endopterygota</taxon>
        <taxon>Diptera</taxon>
        <taxon>Nematocera</taxon>
        <taxon>Culicoidea</taxon>
        <taxon>Culicidae</taxon>
        <taxon>Anophelinae</taxon>
        <taxon>Anopheles</taxon>
    </lineage>
</organism>
<dbReference type="Proteomes" id="UP000069272">
    <property type="component" value="Chromosome 2R"/>
</dbReference>
<evidence type="ECO:0000256" key="4">
    <source>
        <dbReference type="ARBA" id="ARBA00039118"/>
    </source>
</evidence>
<dbReference type="GO" id="GO:0005739">
    <property type="term" value="C:mitochondrion"/>
    <property type="evidence" value="ECO:0007669"/>
    <property type="project" value="TreeGrafter"/>
</dbReference>
<sequence>MTIKIALIQLRVVDSKEKNLKNATDLIRISKKEKEANVVVLPECFNAPYTVDTLKVVAEPIPEGPTSRALSNAARDYGVYVVGGSIVESSGGLLYNTCTVWGPEGDLLTTYRKVHLCDSSLSGKTTVPETKLFTPGSGFATFTVGETKIGLGICWDMRFPEFAAAYRKLQCDLLIYPAVCDVPTGELHWELLAKARALDNQAFVAFCSPARDTHAKLIPYGHSLVVDPWGAVIQRATEFQEIVVADLVLKELTQVRHRIPVFEQKRADLYELKHITDRAFTAGCNFENYDNMARAGFRIALLQLKVGANKSQNIENAISKIRSAVSDKGARVVALPECFNSPYGTQHFPEYAEEIPTGETSRSLAAIAKELGIYLIGGTIPERCATDSKLYNTCTIWSPEGALMATYRKIHLFDINIPGGITFRESDVLTGGANLATVAIDGAKVGIGICYDIRFDELARLYRNQGCDMLIYPGAFNMKTGPLHWELLARGRANDTQSYVATISPARDASAGYVAWGHSMLVDPWAKIVGEAAEGEETVVADVNLKTVDEVRAQIPIFSQRRTDLYNTNAVV</sequence>
<dbReference type="GO" id="GO:0006107">
    <property type="term" value="P:oxaloacetate metabolic process"/>
    <property type="evidence" value="ECO:0007669"/>
    <property type="project" value="TreeGrafter"/>
</dbReference>
<dbReference type="InterPro" id="IPR036526">
    <property type="entry name" value="C-N_Hydrolase_sf"/>
</dbReference>
<dbReference type="SUPFAM" id="SSF56317">
    <property type="entry name" value="Carbon-nitrogen hydrolase"/>
    <property type="match status" value="2"/>
</dbReference>
<dbReference type="InterPro" id="IPR045254">
    <property type="entry name" value="Nit1/2_C-N_Hydrolase"/>
</dbReference>
<evidence type="ECO:0000259" key="7">
    <source>
        <dbReference type="PROSITE" id="PS50263"/>
    </source>
</evidence>
<dbReference type="CDD" id="cd07572">
    <property type="entry name" value="nit"/>
    <property type="match status" value="2"/>
</dbReference>
<evidence type="ECO:0000256" key="5">
    <source>
        <dbReference type="ARBA" id="ARBA00041576"/>
    </source>
</evidence>
<reference evidence="8 9" key="1">
    <citation type="journal article" date="2017" name="G3 (Bethesda)">
        <title>The Physical Genome Mapping of Anopheles albimanus Corrected Scaffold Misassemblies and Identified Interarm Rearrangements in Genus Anopheles.</title>
        <authorList>
            <person name="Artemov G.N."/>
            <person name="Peery A.N."/>
            <person name="Jiang X."/>
            <person name="Tu Z."/>
            <person name="Stegniy V.N."/>
            <person name="Sharakhova M.V."/>
            <person name="Sharakhov I.V."/>
        </authorList>
    </citation>
    <scope>NUCLEOTIDE SEQUENCE [LARGE SCALE GENOMIC DNA]</scope>
    <source>
        <strain evidence="8 9">ALBI9_A</strain>
    </source>
</reference>
<keyword evidence="9" id="KW-1185">Reference proteome</keyword>
<dbReference type="Pfam" id="PF00795">
    <property type="entry name" value="CN_hydrolase"/>
    <property type="match status" value="2"/>
</dbReference>
<dbReference type="VEuPathDB" id="VectorBase:AALB007226"/>
<protein>
    <recommendedName>
        <fullName evidence="4">omega-amidase</fullName>
        <ecNumber evidence="4">3.5.1.3</ecNumber>
    </recommendedName>
    <alternativeName>
        <fullName evidence="5">Nitrilase homolog 2</fullName>
    </alternativeName>
</protein>
<evidence type="ECO:0000256" key="3">
    <source>
        <dbReference type="ARBA" id="ARBA00036637"/>
    </source>
</evidence>
<feature type="domain" description="CN hydrolase" evidence="7">
    <location>
        <begin position="297"/>
        <end position="545"/>
    </location>
</feature>
<dbReference type="Gene3D" id="3.60.110.10">
    <property type="entry name" value="Carbon-nitrogen hydrolase"/>
    <property type="match status" value="2"/>
</dbReference>
<evidence type="ECO:0000256" key="6">
    <source>
        <dbReference type="ARBA" id="ARBA00048745"/>
    </source>
</evidence>
<dbReference type="STRING" id="7167.A0A182FL18"/>
<reference evidence="8" key="2">
    <citation type="submission" date="2022-08" db="UniProtKB">
        <authorList>
            <consortium name="EnsemblMetazoa"/>
        </authorList>
    </citation>
    <scope>IDENTIFICATION</scope>
    <source>
        <strain evidence="8">STECLA/ALBI9_A</strain>
    </source>
</reference>
<dbReference type="PROSITE" id="PS50263">
    <property type="entry name" value="CN_HYDROLASE"/>
    <property type="match status" value="2"/>
</dbReference>
<dbReference type="GO" id="GO:0006528">
    <property type="term" value="P:asparagine metabolic process"/>
    <property type="evidence" value="ECO:0007669"/>
    <property type="project" value="TreeGrafter"/>
</dbReference>
<dbReference type="GO" id="GO:0050152">
    <property type="term" value="F:omega-amidase activity"/>
    <property type="evidence" value="ECO:0007669"/>
    <property type="project" value="UniProtKB-EC"/>
</dbReference>
<accession>A0A182FL18</accession>
<evidence type="ECO:0000313" key="9">
    <source>
        <dbReference type="Proteomes" id="UP000069272"/>
    </source>
</evidence>
<dbReference type="EC" id="3.5.1.3" evidence="4"/>
<feature type="domain" description="CN hydrolase" evidence="7">
    <location>
        <begin position="3"/>
        <end position="249"/>
    </location>
</feature>
<dbReference type="PANTHER" id="PTHR23088">
    <property type="entry name" value="NITRILASE-RELATED"/>
    <property type="match status" value="1"/>
</dbReference>
<name>A0A182FL18_ANOAL</name>